<keyword evidence="3" id="KW-1185">Reference proteome</keyword>
<evidence type="ECO:0000313" key="2">
    <source>
        <dbReference type="EMBL" id="OWV02467.1"/>
    </source>
</evidence>
<keyword evidence="1" id="KW-1133">Transmembrane helix</keyword>
<evidence type="ECO:0000256" key="1">
    <source>
        <dbReference type="SAM" id="Phobius"/>
    </source>
</evidence>
<evidence type="ECO:0000313" key="3">
    <source>
        <dbReference type="Proteomes" id="UP000197174"/>
    </source>
</evidence>
<proteinExistence type="predicted"/>
<dbReference type="Proteomes" id="UP000197174">
    <property type="component" value="Unassembled WGS sequence"/>
</dbReference>
<comment type="caution">
    <text evidence="2">The sequence shown here is derived from an EMBL/GenBank/DDBJ whole genome shotgun (WGS) entry which is preliminary data.</text>
</comment>
<dbReference type="AlphaFoldDB" id="A0A246RFP3"/>
<sequence length="234" mass="25954">MTTGDFTGTRAPGGVPHWHTVRRSRLFTVLPAVVLGLLGVNFVWEAVRRNVDVAATTEWPLRFSLVDLQTTVAVGAALAGLMLTRAQFARANQPRFGYSWTPHGTDGGRWELHLSNTGPGFAGVTRVDYRFGDGPWLPYQTFQEELAARGVRPVDADFFWLGRAPLPPQPKLTEGYRLGSFTVDGLVRCDPFEIRIQADDQLGDRHQLVINSTARLPVPAWSQVVRTRADTPPH</sequence>
<keyword evidence="1" id="KW-0812">Transmembrane</keyword>
<feature type="transmembrane region" description="Helical" evidence="1">
    <location>
        <begin position="64"/>
        <end position="83"/>
    </location>
</feature>
<organism evidence="2 3">
    <name type="scientific">Micromonospora wenchangensis</name>
    <dbReference type="NCBI Taxonomy" id="1185415"/>
    <lineage>
        <taxon>Bacteria</taxon>
        <taxon>Bacillati</taxon>
        <taxon>Actinomycetota</taxon>
        <taxon>Actinomycetes</taxon>
        <taxon>Micromonosporales</taxon>
        <taxon>Micromonosporaceae</taxon>
        <taxon>Micromonospora</taxon>
    </lineage>
</organism>
<dbReference type="EMBL" id="MZMV01000056">
    <property type="protein sequence ID" value="OWV02467.1"/>
    <property type="molecule type" value="Genomic_DNA"/>
</dbReference>
<protein>
    <submittedName>
        <fullName evidence="2">Uncharacterized protein</fullName>
    </submittedName>
</protein>
<keyword evidence="1" id="KW-0472">Membrane</keyword>
<name>A0A246RFP3_9ACTN</name>
<dbReference type="RefSeq" id="WP_088646507.1">
    <property type="nucleotide sequence ID" value="NZ_MZMV01000056.1"/>
</dbReference>
<accession>A0A246RFP3</accession>
<gene>
    <name evidence="2" type="ORF">B5D80_25645</name>
</gene>
<dbReference type="OrthoDB" id="139349at28056"/>
<feature type="transmembrane region" description="Helical" evidence="1">
    <location>
        <begin position="26"/>
        <end position="44"/>
    </location>
</feature>
<reference evidence="2 3" key="1">
    <citation type="submission" date="2017-03" db="EMBL/GenBank/DDBJ databases">
        <title>Whole genome sequence of Micromonospora wenchangensis, isolated from mangrove soil.</title>
        <authorList>
            <person name="Yang H."/>
        </authorList>
    </citation>
    <scope>NUCLEOTIDE SEQUENCE [LARGE SCALE GENOMIC DNA]</scope>
    <source>
        <strain evidence="2 3">CCTCC AA 2012002</strain>
    </source>
</reference>